<dbReference type="PROSITE" id="PS50866">
    <property type="entry name" value="GOLD"/>
    <property type="match status" value="1"/>
</dbReference>
<sequence>MLTLSRLLVVLLASIYVANALHFYLNTGESKCFFEDLPYGTFVVGKLNAEEVDPTTVEYSAPSYLKIAVTVDETFDSHRVVAQKITPNGEFTFTVLDDGEHKFCVTPVHDKGHGKKAKTRIFFDMAFDSTHTITGSKGKTDHHWLTDRVNEMNTKLELIQMEQFSIRGKEAQFRNTSEAVNAKILRYTVLQVLVLMATAGWQLRHLRRFFQKQKVV</sequence>
<evidence type="ECO:0000256" key="6">
    <source>
        <dbReference type="ARBA" id="ARBA00023136"/>
    </source>
</evidence>
<feature type="domain" description="GOLD" evidence="9">
    <location>
        <begin position="30"/>
        <end position="127"/>
    </location>
</feature>
<proteinExistence type="inferred from homology"/>
<accession>A0A1E3QWY0</accession>
<evidence type="ECO:0000256" key="3">
    <source>
        <dbReference type="ARBA" id="ARBA00022692"/>
    </source>
</evidence>
<feature type="chain" id="PRO_5009134487" description="GOLD domain-containing protein" evidence="8">
    <location>
        <begin position="21"/>
        <end position="216"/>
    </location>
</feature>
<dbReference type="InterPro" id="IPR009038">
    <property type="entry name" value="GOLD_dom"/>
</dbReference>
<evidence type="ECO:0000259" key="9">
    <source>
        <dbReference type="PROSITE" id="PS50866"/>
    </source>
</evidence>
<evidence type="ECO:0000256" key="1">
    <source>
        <dbReference type="ARBA" id="ARBA00004479"/>
    </source>
</evidence>
<keyword evidence="3 7" id="KW-0812">Transmembrane</keyword>
<dbReference type="Pfam" id="PF01105">
    <property type="entry name" value="EMP24_GP25L"/>
    <property type="match status" value="1"/>
</dbReference>
<dbReference type="AlphaFoldDB" id="A0A1E3QWY0"/>
<dbReference type="Proteomes" id="UP000094336">
    <property type="component" value="Unassembled WGS sequence"/>
</dbReference>
<dbReference type="EMBL" id="KV454427">
    <property type="protein sequence ID" value="ODQ81582.1"/>
    <property type="molecule type" value="Genomic_DNA"/>
</dbReference>
<dbReference type="PANTHER" id="PTHR22811">
    <property type="entry name" value="TRANSMEMBRANE EMP24 DOMAIN-CONTAINING PROTEIN"/>
    <property type="match status" value="1"/>
</dbReference>
<evidence type="ECO:0000256" key="8">
    <source>
        <dbReference type="SAM" id="SignalP"/>
    </source>
</evidence>
<dbReference type="RefSeq" id="XP_018986910.1">
    <property type="nucleotide sequence ID" value="XM_019132293.1"/>
</dbReference>
<comment type="similarity">
    <text evidence="2 7">Belongs to the EMP24/GP25L family.</text>
</comment>
<reference evidence="11" key="1">
    <citation type="submission" date="2016-05" db="EMBL/GenBank/DDBJ databases">
        <title>Comparative genomics of biotechnologically important yeasts.</title>
        <authorList>
            <consortium name="DOE Joint Genome Institute"/>
            <person name="Riley R."/>
            <person name="Haridas S."/>
            <person name="Wolfe K.H."/>
            <person name="Lopes M.R."/>
            <person name="Hittinger C.T."/>
            <person name="Goker M."/>
            <person name="Salamov A."/>
            <person name="Wisecaver J."/>
            <person name="Long T.M."/>
            <person name="Aerts A.L."/>
            <person name="Barry K."/>
            <person name="Choi C."/>
            <person name="Clum A."/>
            <person name="Coughlan A.Y."/>
            <person name="Deshpande S."/>
            <person name="Douglass A.P."/>
            <person name="Hanson S.J."/>
            <person name="Klenk H.-P."/>
            <person name="Labutti K."/>
            <person name="Lapidus A."/>
            <person name="Lindquist E."/>
            <person name="Lipzen A."/>
            <person name="Meier-Kolthoff J.P."/>
            <person name="Ohm R.A."/>
            <person name="Otillar R.P."/>
            <person name="Pangilinan J."/>
            <person name="Peng Y."/>
            <person name="Rokas A."/>
            <person name="Rosa C.A."/>
            <person name="Scheuner C."/>
            <person name="Sibirny A.A."/>
            <person name="Slot J.C."/>
            <person name="Stielow J.B."/>
            <person name="Sun H."/>
            <person name="Kurtzman C.P."/>
            <person name="Blackwell M."/>
            <person name="Grigoriev I.V."/>
            <person name="Jeffries T.W."/>
        </authorList>
    </citation>
    <scope>NUCLEOTIDE SEQUENCE [LARGE SCALE GENOMIC DNA]</scope>
    <source>
        <strain evidence="11">NRRL Y-12698</strain>
    </source>
</reference>
<protein>
    <recommendedName>
        <fullName evidence="9">GOLD domain-containing protein</fullName>
    </recommendedName>
</protein>
<name>A0A1E3QWY0_9ASCO</name>
<keyword evidence="4 8" id="KW-0732">Signal</keyword>
<dbReference type="GeneID" id="30150146"/>
<gene>
    <name evidence="10" type="ORF">BABINDRAFT_58067</name>
</gene>
<dbReference type="OrthoDB" id="3427at2759"/>
<keyword evidence="6" id="KW-0472">Membrane</keyword>
<evidence type="ECO:0000256" key="2">
    <source>
        <dbReference type="ARBA" id="ARBA00007104"/>
    </source>
</evidence>
<evidence type="ECO:0000256" key="5">
    <source>
        <dbReference type="ARBA" id="ARBA00022989"/>
    </source>
</evidence>
<evidence type="ECO:0000256" key="4">
    <source>
        <dbReference type="ARBA" id="ARBA00022729"/>
    </source>
</evidence>
<organism evidence="10 11">
    <name type="scientific">Babjeviella inositovora NRRL Y-12698</name>
    <dbReference type="NCBI Taxonomy" id="984486"/>
    <lineage>
        <taxon>Eukaryota</taxon>
        <taxon>Fungi</taxon>
        <taxon>Dikarya</taxon>
        <taxon>Ascomycota</taxon>
        <taxon>Saccharomycotina</taxon>
        <taxon>Pichiomycetes</taxon>
        <taxon>Serinales incertae sedis</taxon>
        <taxon>Babjeviella</taxon>
    </lineage>
</organism>
<dbReference type="SMART" id="SM01190">
    <property type="entry name" value="EMP24_GP25L"/>
    <property type="match status" value="1"/>
</dbReference>
<comment type="subcellular location">
    <subcellularLocation>
        <location evidence="1 7">Membrane</location>
        <topology evidence="1 7">Single-pass type I membrane protein</topology>
    </subcellularLocation>
</comment>
<evidence type="ECO:0000256" key="7">
    <source>
        <dbReference type="RuleBase" id="RU003827"/>
    </source>
</evidence>
<feature type="signal peptide" evidence="8">
    <location>
        <begin position="1"/>
        <end position="20"/>
    </location>
</feature>
<dbReference type="STRING" id="984486.A0A1E3QWY0"/>
<dbReference type="InterPro" id="IPR015720">
    <property type="entry name" value="Emp24-like"/>
</dbReference>
<keyword evidence="11" id="KW-1185">Reference proteome</keyword>
<keyword evidence="5" id="KW-1133">Transmembrane helix</keyword>
<evidence type="ECO:0000313" key="10">
    <source>
        <dbReference type="EMBL" id="ODQ81582.1"/>
    </source>
</evidence>
<evidence type="ECO:0000313" key="11">
    <source>
        <dbReference type="Proteomes" id="UP000094336"/>
    </source>
</evidence>
<dbReference type="GO" id="GO:0016020">
    <property type="term" value="C:membrane"/>
    <property type="evidence" value="ECO:0007669"/>
    <property type="project" value="UniProtKB-SubCell"/>
</dbReference>